<comment type="subcellular location">
    <subcellularLocation>
        <location evidence="1">Cytoplasm</location>
    </subcellularLocation>
</comment>
<keyword evidence="8 12" id="KW-0648">Protein biosynthesis</keyword>
<keyword evidence="4" id="KW-0963">Cytoplasm</keyword>
<evidence type="ECO:0000256" key="4">
    <source>
        <dbReference type="ARBA" id="ARBA00022490"/>
    </source>
</evidence>
<evidence type="ECO:0000313" key="14">
    <source>
        <dbReference type="WBParaSite" id="PTRK_0000610700.1"/>
    </source>
</evidence>
<protein>
    <recommendedName>
        <fullName evidence="3 12">Tyrosine--tRNA ligase</fullName>
        <ecNumber evidence="3 12">6.1.1.1</ecNumber>
    </recommendedName>
    <alternativeName>
        <fullName evidence="10 12">Tyrosyl-tRNA synthetase</fullName>
    </alternativeName>
</protein>
<dbReference type="AlphaFoldDB" id="A0A0N4ZEK8"/>
<dbReference type="PANTHER" id="PTHR46264">
    <property type="entry name" value="TYROSINE-TRNA LIGASE"/>
    <property type="match status" value="1"/>
</dbReference>
<dbReference type="GO" id="GO:0004831">
    <property type="term" value="F:tyrosine-tRNA ligase activity"/>
    <property type="evidence" value="ECO:0007669"/>
    <property type="project" value="UniProtKB-EC"/>
</dbReference>
<dbReference type="Gene3D" id="1.10.240.10">
    <property type="entry name" value="Tyrosyl-Transfer RNA Synthetase"/>
    <property type="match status" value="2"/>
</dbReference>
<keyword evidence="9 12" id="KW-0030">Aminoacyl-tRNA synthetase</keyword>
<evidence type="ECO:0000256" key="6">
    <source>
        <dbReference type="ARBA" id="ARBA00022741"/>
    </source>
</evidence>
<dbReference type="Gene3D" id="3.40.50.620">
    <property type="entry name" value="HUPs"/>
    <property type="match status" value="2"/>
</dbReference>
<dbReference type="EC" id="6.1.1.1" evidence="3 12"/>
<dbReference type="FunFam" id="3.40.50.620:FF:000040">
    <property type="entry name" value="Tyrosine--tRNA ligase"/>
    <property type="match status" value="1"/>
</dbReference>
<evidence type="ECO:0000256" key="3">
    <source>
        <dbReference type="ARBA" id="ARBA00013160"/>
    </source>
</evidence>
<evidence type="ECO:0000256" key="2">
    <source>
        <dbReference type="ARBA" id="ARBA00005594"/>
    </source>
</evidence>
<dbReference type="PANTHER" id="PTHR46264:SF4">
    <property type="entry name" value="TYROSINE--TRNA LIGASE, CYTOPLASMIC"/>
    <property type="match status" value="1"/>
</dbReference>
<evidence type="ECO:0000256" key="11">
    <source>
        <dbReference type="ARBA" id="ARBA00048248"/>
    </source>
</evidence>
<accession>A0A0N4ZEK8</accession>
<dbReference type="WBParaSite" id="PTRK_0000610700.1">
    <property type="protein sequence ID" value="PTRK_0000610700.1"/>
    <property type="gene ID" value="PTRK_0000610700"/>
</dbReference>
<organism evidence="13 14">
    <name type="scientific">Parastrongyloides trichosuri</name>
    <name type="common">Possum-specific nematode worm</name>
    <dbReference type="NCBI Taxonomy" id="131310"/>
    <lineage>
        <taxon>Eukaryota</taxon>
        <taxon>Metazoa</taxon>
        <taxon>Ecdysozoa</taxon>
        <taxon>Nematoda</taxon>
        <taxon>Chromadorea</taxon>
        <taxon>Rhabditida</taxon>
        <taxon>Tylenchina</taxon>
        <taxon>Panagrolaimomorpha</taxon>
        <taxon>Strongyloidoidea</taxon>
        <taxon>Strongyloididae</taxon>
        <taxon>Parastrongyloides</taxon>
    </lineage>
</organism>
<comment type="catalytic activity">
    <reaction evidence="11 12">
        <text>tRNA(Tyr) + L-tyrosine + ATP = L-tyrosyl-tRNA(Tyr) + AMP + diphosphate + H(+)</text>
        <dbReference type="Rhea" id="RHEA:10220"/>
        <dbReference type="Rhea" id="RHEA-COMP:9706"/>
        <dbReference type="Rhea" id="RHEA-COMP:9707"/>
        <dbReference type="ChEBI" id="CHEBI:15378"/>
        <dbReference type="ChEBI" id="CHEBI:30616"/>
        <dbReference type="ChEBI" id="CHEBI:33019"/>
        <dbReference type="ChEBI" id="CHEBI:58315"/>
        <dbReference type="ChEBI" id="CHEBI:78442"/>
        <dbReference type="ChEBI" id="CHEBI:78536"/>
        <dbReference type="ChEBI" id="CHEBI:456215"/>
        <dbReference type="EC" id="6.1.1.1"/>
    </reaction>
</comment>
<dbReference type="Pfam" id="PF00579">
    <property type="entry name" value="tRNA-synt_1b"/>
    <property type="match status" value="2"/>
</dbReference>
<keyword evidence="13" id="KW-1185">Reference proteome</keyword>
<evidence type="ECO:0000256" key="12">
    <source>
        <dbReference type="RuleBase" id="RU361234"/>
    </source>
</evidence>
<dbReference type="STRING" id="131310.A0A0N4ZEK8"/>
<keyword evidence="7 12" id="KW-0067">ATP-binding</keyword>
<dbReference type="PRINTS" id="PR01040">
    <property type="entry name" value="TRNASYNTHTYR"/>
</dbReference>
<evidence type="ECO:0000256" key="1">
    <source>
        <dbReference type="ARBA" id="ARBA00004496"/>
    </source>
</evidence>
<dbReference type="Proteomes" id="UP000038045">
    <property type="component" value="Unplaced"/>
</dbReference>
<dbReference type="NCBIfam" id="NF006330">
    <property type="entry name" value="PRK08560.1"/>
    <property type="match status" value="1"/>
</dbReference>
<evidence type="ECO:0000256" key="9">
    <source>
        <dbReference type="ARBA" id="ARBA00023146"/>
    </source>
</evidence>
<dbReference type="InterPro" id="IPR002307">
    <property type="entry name" value="Tyr-tRNA-ligase"/>
</dbReference>
<name>A0A0N4ZEK8_PARTI</name>
<evidence type="ECO:0000256" key="8">
    <source>
        <dbReference type="ARBA" id="ARBA00022917"/>
    </source>
</evidence>
<dbReference type="SUPFAM" id="SSF52374">
    <property type="entry name" value="Nucleotidylyl transferase"/>
    <property type="match status" value="2"/>
</dbReference>
<dbReference type="InterPro" id="IPR050489">
    <property type="entry name" value="Tyr-tRNA_synthase"/>
</dbReference>
<keyword evidence="5 12" id="KW-0436">Ligase</keyword>
<comment type="similarity">
    <text evidence="2 12">Belongs to the class-I aminoacyl-tRNA synthetase family.</text>
</comment>
<dbReference type="GO" id="GO:0005737">
    <property type="term" value="C:cytoplasm"/>
    <property type="evidence" value="ECO:0007669"/>
    <property type="project" value="UniProtKB-SubCell"/>
</dbReference>
<evidence type="ECO:0000256" key="10">
    <source>
        <dbReference type="ARBA" id="ARBA00033323"/>
    </source>
</evidence>
<evidence type="ECO:0000256" key="5">
    <source>
        <dbReference type="ARBA" id="ARBA00022598"/>
    </source>
</evidence>
<dbReference type="InterPro" id="IPR014729">
    <property type="entry name" value="Rossmann-like_a/b/a_fold"/>
</dbReference>
<dbReference type="NCBIfam" id="TIGR00234">
    <property type="entry name" value="tyrS"/>
    <property type="match status" value="1"/>
</dbReference>
<reference evidence="14" key="1">
    <citation type="submission" date="2017-02" db="UniProtKB">
        <authorList>
            <consortium name="WormBaseParasite"/>
        </authorList>
    </citation>
    <scope>IDENTIFICATION</scope>
</reference>
<proteinExistence type="inferred from homology"/>
<sequence>MTSSQPLIELTDDGVRKFNLITRNLQEVLGSDKIKTQISNGKNMHLYWGTAPTGRPHVGYMVPMRKVADFLQAGVKVTILFADVHAFLDNMKSTFEVLEYRTKYYEIIITSLMKALGVPVENLSFVKGSSYQTSEAYTMDVLKLCGQVSQRDALRAGAEVVKQVDSPLLSGLLYPLLQALDEPYLKVDGQFGGVDQRKIFILAEEQLPKLKLGKRWHLMNPMVPGLQGSKMSASVADSKIDLFDDAVSVNKKIDSAICPKNSDENGILALYKHVALPILLPKEIILDGVTINDYEILEEAFNSGKISEGTLKSYFKNFINELLSKVQEYAREAGGNNFDELIKNAYPTTFDSTVPNSNGIIDESISLKEKLNKVGDLFEDKVINGSSMKNGGRVCFRISPKGRIHLGHILGLYRLKKLSQEGFDCSILISDLDAFLDNEKCQWKALEGRTKYYIEMLTQLKVVIGGMDNVKIVKSNEKEFSHDYTLDMYKMASKITRDDSAIVQGNTLATHLIPLYYALDLHHNNFDISIISSDDEKIVDVSSQLLSSLGYNVPSHIVMEPLPGMNGKKMSSTTVEFALDPLDTAKQTKTKIGKSFCEPGNIEKSNIALQICKNILFTNPCIEDSKLNIERSEENGGNLTLCNQEELEKVFASEALHPADLKNAVTQMINGIFDPIRKAVTPIQTKMLKEAFPPVTGGKKK</sequence>
<dbReference type="GO" id="GO:0006437">
    <property type="term" value="P:tyrosyl-tRNA aminoacylation"/>
    <property type="evidence" value="ECO:0007669"/>
    <property type="project" value="InterPro"/>
</dbReference>
<evidence type="ECO:0000313" key="13">
    <source>
        <dbReference type="Proteomes" id="UP000038045"/>
    </source>
</evidence>
<keyword evidence="6 12" id="KW-0547">Nucleotide-binding</keyword>
<evidence type="ECO:0000256" key="7">
    <source>
        <dbReference type="ARBA" id="ARBA00022840"/>
    </source>
</evidence>
<dbReference type="InterPro" id="IPR002305">
    <property type="entry name" value="aa-tRNA-synth_Ic"/>
</dbReference>
<dbReference type="GO" id="GO:0005524">
    <property type="term" value="F:ATP binding"/>
    <property type="evidence" value="ECO:0007669"/>
    <property type="project" value="UniProtKB-KW"/>
</dbReference>